<dbReference type="PATRIC" id="fig|1203554.3.peg.1455"/>
<dbReference type="InterPro" id="IPR022761">
    <property type="entry name" value="Fumarate_lyase_N"/>
</dbReference>
<dbReference type="Gene3D" id="1.20.200.10">
    <property type="entry name" value="Fumarase/aspartase (Central domain)"/>
    <property type="match status" value="1"/>
</dbReference>
<reference evidence="2 3" key="1">
    <citation type="submission" date="2013-04" db="EMBL/GenBank/DDBJ databases">
        <title>The Genome Sequence of Sutterella wadsworthensis HGA0223.</title>
        <authorList>
            <consortium name="The Broad Institute Genomics Platform"/>
            <person name="Earl A."/>
            <person name="Ward D."/>
            <person name="Feldgarden M."/>
            <person name="Gevers D."/>
            <person name="Schmidt T.M."/>
            <person name="Dover J."/>
            <person name="Dai D."/>
            <person name="Walker B."/>
            <person name="Young S."/>
            <person name="Zeng Q."/>
            <person name="Gargeya S."/>
            <person name="Fitzgerald M."/>
            <person name="Haas B."/>
            <person name="Abouelleil A."/>
            <person name="Allen A.W."/>
            <person name="Alvarado L."/>
            <person name="Arachchi H.M."/>
            <person name="Berlin A.M."/>
            <person name="Chapman S.B."/>
            <person name="Gainer-Dewar J."/>
            <person name="Goldberg J."/>
            <person name="Griggs A."/>
            <person name="Gujja S."/>
            <person name="Hansen M."/>
            <person name="Howarth C."/>
            <person name="Imamovic A."/>
            <person name="Ireland A."/>
            <person name="Larimer J."/>
            <person name="McCowan C."/>
            <person name="Murphy C."/>
            <person name="Pearson M."/>
            <person name="Poon T.W."/>
            <person name="Priest M."/>
            <person name="Roberts A."/>
            <person name="Saif S."/>
            <person name="Shea T."/>
            <person name="Sisk P."/>
            <person name="Sykes S."/>
            <person name="Wortman J."/>
            <person name="Nusbaum C."/>
            <person name="Birren B."/>
        </authorList>
    </citation>
    <scope>NUCLEOTIDE SEQUENCE [LARGE SCALE GENOMIC DNA]</scope>
    <source>
        <strain evidence="2 3">HGA0223</strain>
    </source>
</reference>
<evidence type="ECO:0000313" key="3">
    <source>
        <dbReference type="Proteomes" id="UP000014400"/>
    </source>
</evidence>
<dbReference type="HOGENOM" id="CLU_1531777_0_0_4"/>
<dbReference type="GO" id="GO:0005829">
    <property type="term" value="C:cytosol"/>
    <property type="evidence" value="ECO:0007669"/>
    <property type="project" value="TreeGrafter"/>
</dbReference>
<feature type="domain" description="Fumarate lyase N-terminal" evidence="1">
    <location>
        <begin position="52"/>
        <end position="175"/>
    </location>
</feature>
<dbReference type="EMBL" id="ATCF01000019">
    <property type="protein sequence ID" value="EPD98937.1"/>
    <property type="molecule type" value="Genomic_DNA"/>
</dbReference>
<dbReference type="GO" id="GO:0042450">
    <property type="term" value="P:L-arginine biosynthetic process via ornithine"/>
    <property type="evidence" value="ECO:0007669"/>
    <property type="project" value="InterPro"/>
</dbReference>
<sequence>MQRDEFFWTSTINKATIVVNAAEGLLSNEAAREAAGGVARLEAKAEKDPALRVKSYIAYEPLLIAETSPAVTLIHAGRSSQDILSTQRTAILRDRTVQVAKAFDAVIGKLLDLAEANRHTIVPNYTNGVAAQPNSYAHYLLGITAAFLRDRERLNECLTRYNACAMGSTVLNGTG</sequence>
<keyword evidence="3" id="KW-1185">Reference proteome</keyword>
<dbReference type="PRINTS" id="PR00145">
    <property type="entry name" value="ARGSUCLYASE"/>
</dbReference>
<dbReference type="eggNOG" id="COG0165">
    <property type="taxonomic scope" value="Bacteria"/>
</dbReference>
<dbReference type="InterPro" id="IPR024083">
    <property type="entry name" value="Fumarase/histidase_N"/>
</dbReference>
<dbReference type="InterPro" id="IPR009049">
    <property type="entry name" value="Argininosuccinate_lyase"/>
</dbReference>
<evidence type="ECO:0000259" key="1">
    <source>
        <dbReference type="Pfam" id="PF00206"/>
    </source>
</evidence>
<dbReference type="RefSeq" id="WP_016474612.1">
    <property type="nucleotide sequence ID" value="NZ_KE150480.1"/>
</dbReference>
<accession>S3BXZ9</accession>
<dbReference type="Pfam" id="PF00206">
    <property type="entry name" value="Lyase_1"/>
    <property type="match status" value="1"/>
</dbReference>
<dbReference type="SUPFAM" id="SSF48557">
    <property type="entry name" value="L-aspartase-like"/>
    <property type="match status" value="1"/>
</dbReference>
<evidence type="ECO:0000313" key="2">
    <source>
        <dbReference type="EMBL" id="EPD98937.1"/>
    </source>
</evidence>
<dbReference type="PANTHER" id="PTHR43814:SF1">
    <property type="entry name" value="ARGININOSUCCINATE LYASE"/>
    <property type="match status" value="1"/>
</dbReference>
<gene>
    <name evidence="2" type="ORF">HMPREF1476_01392</name>
</gene>
<dbReference type="STRING" id="1203554.HMPREF1476_01392"/>
<dbReference type="Proteomes" id="UP000014400">
    <property type="component" value="Unassembled WGS sequence"/>
</dbReference>
<dbReference type="GO" id="GO:0004056">
    <property type="term" value="F:argininosuccinate lyase activity"/>
    <property type="evidence" value="ECO:0007669"/>
    <property type="project" value="InterPro"/>
</dbReference>
<protein>
    <recommendedName>
        <fullName evidence="1">Fumarate lyase N-terminal domain-containing protein</fullName>
    </recommendedName>
</protein>
<dbReference type="InterPro" id="IPR008948">
    <property type="entry name" value="L-Aspartase-like"/>
</dbReference>
<name>S3BXZ9_9BURK</name>
<dbReference type="AlphaFoldDB" id="S3BXZ9"/>
<dbReference type="Gene3D" id="1.10.275.10">
    <property type="entry name" value="Fumarase/aspartase (N-terminal domain)"/>
    <property type="match status" value="1"/>
</dbReference>
<proteinExistence type="predicted"/>
<dbReference type="PANTHER" id="PTHR43814">
    <property type="entry name" value="ARGININOSUCCINATE LYASE"/>
    <property type="match status" value="1"/>
</dbReference>
<organism evidence="2 3">
    <name type="scientific">Sutterella wadsworthensis HGA0223</name>
    <dbReference type="NCBI Taxonomy" id="1203554"/>
    <lineage>
        <taxon>Bacteria</taxon>
        <taxon>Pseudomonadati</taxon>
        <taxon>Pseudomonadota</taxon>
        <taxon>Betaproteobacteria</taxon>
        <taxon>Burkholderiales</taxon>
        <taxon>Sutterellaceae</taxon>
        <taxon>Sutterella</taxon>
    </lineage>
</organism>
<comment type="caution">
    <text evidence="2">The sequence shown here is derived from an EMBL/GenBank/DDBJ whole genome shotgun (WGS) entry which is preliminary data.</text>
</comment>